<keyword evidence="1" id="KW-0677">Repeat</keyword>
<protein>
    <recommendedName>
        <fullName evidence="3">SAM domain-containing protein</fullName>
    </recommendedName>
</protein>
<gene>
    <name evidence="4" type="ORF">EUGRSUZ_G01957</name>
</gene>
<feature type="compositionally biased region" description="Basic residues" evidence="2">
    <location>
        <begin position="158"/>
        <end position="172"/>
    </location>
</feature>
<dbReference type="PROSITE" id="PS50105">
    <property type="entry name" value="SAM_DOMAIN"/>
    <property type="match status" value="1"/>
</dbReference>
<proteinExistence type="predicted"/>
<feature type="compositionally biased region" description="Low complexity" evidence="2">
    <location>
        <begin position="49"/>
        <end position="68"/>
    </location>
</feature>
<dbReference type="OrthoDB" id="539213at2759"/>
<dbReference type="CDD" id="cd09487">
    <property type="entry name" value="SAM_superfamily"/>
    <property type="match status" value="1"/>
</dbReference>
<dbReference type="AlphaFoldDB" id="A0A059BF71"/>
<dbReference type="InParanoid" id="A0A059BF71"/>
<dbReference type="EMBL" id="KK198759">
    <property type="protein sequence ID" value="KCW64325.1"/>
    <property type="molecule type" value="Genomic_DNA"/>
</dbReference>
<feature type="compositionally biased region" description="Basic and acidic residues" evidence="2">
    <location>
        <begin position="250"/>
        <end position="261"/>
    </location>
</feature>
<feature type="domain" description="SAM" evidence="3">
    <location>
        <begin position="263"/>
        <end position="326"/>
    </location>
</feature>
<dbReference type="eggNOG" id="KOG4374">
    <property type="taxonomic scope" value="Eukaryota"/>
</dbReference>
<dbReference type="OMA" id="FWHGNRR"/>
<evidence type="ECO:0000259" key="3">
    <source>
        <dbReference type="PROSITE" id="PS50105"/>
    </source>
</evidence>
<feature type="region of interest" description="Disordered" evidence="2">
    <location>
        <begin position="1"/>
        <end position="265"/>
    </location>
</feature>
<dbReference type="Gene3D" id="1.10.150.50">
    <property type="entry name" value="Transcription Factor, Ets-1"/>
    <property type="match status" value="1"/>
</dbReference>
<dbReference type="Gramene" id="KCW64325">
    <property type="protein sequence ID" value="KCW64325"/>
    <property type="gene ID" value="EUGRSUZ_G01957"/>
</dbReference>
<dbReference type="KEGG" id="egr:104453544"/>
<accession>A0A059BF71</accession>
<sequence>MAAELHLLESPFGDDDASAAAASAAAIAAPQPPAAAAVPPPPPPPPAAPTAAAAPAPAAAQGLAPATADNPAPPLAPKRQRRPSVRLGEIGGEQPGALAHDSHARRPKPASSWRLPKESAANPQSSKSVKARSLTHLVNGDGQPHDLENSSGFDFPSRKAKARRGVAAKRQRSSWTSSKLDHVADNIREDEEEEINEGFRDFGAADSGSPPTKEHSPASLDDAAALDNWRRRPSRGRSSLSRDNGGNELDTARESDYRDGKGGSSDGVRSWLVELGLSRYAPVFEIHEVDDEVLPMLTLEDLKDMGINAVGSRRKMYAAILKLRKGFS</sequence>
<feature type="compositionally biased region" description="Pro residues" evidence="2">
    <location>
        <begin position="30"/>
        <end position="48"/>
    </location>
</feature>
<feature type="compositionally biased region" description="Low complexity" evidence="2">
    <location>
        <begin position="18"/>
        <end position="29"/>
    </location>
</feature>
<reference evidence="4" key="1">
    <citation type="submission" date="2013-07" db="EMBL/GenBank/DDBJ databases">
        <title>The genome of Eucalyptus grandis.</title>
        <authorList>
            <person name="Schmutz J."/>
            <person name="Hayes R."/>
            <person name="Myburg A."/>
            <person name="Tuskan G."/>
            <person name="Grattapaglia D."/>
            <person name="Rokhsar D.S."/>
        </authorList>
    </citation>
    <scope>NUCLEOTIDE SEQUENCE</scope>
    <source>
        <tissue evidence="4">Leaf extractions</tissue>
    </source>
</reference>
<dbReference type="Pfam" id="PF00536">
    <property type="entry name" value="SAM_1"/>
    <property type="match status" value="1"/>
</dbReference>
<evidence type="ECO:0000256" key="2">
    <source>
        <dbReference type="SAM" id="MobiDB-lite"/>
    </source>
</evidence>
<evidence type="ECO:0000256" key="1">
    <source>
        <dbReference type="ARBA" id="ARBA00022737"/>
    </source>
</evidence>
<dbReference type="SMART" id="SM00454">
    <property type="entry name" value="SAM"/>
    <property type="match status" value="1"/>
</dbReference>
<evidence type="ECO:0000313" key="4">
    <source>
        <dbReference type="EMBL" id="KCW64325.1"/>
    </source>
</evidence>
<dbReference type="SUPFAM" id="SSF47769">
    <property type="entry name" value="SAM/Pointed domain"/>
    <property type="match status" value="1"/>
</dbReference>
<name>A0A059BF71_EUCGR</name>
<dbReference type="InterPro" id="IPR013761">
    <property type="entry name" value="SAM/pointed_sf"/>
</dbReference>
<dbReference type="PANTHER" id="PTHR10627">
    <property type="entry name" value="SCP160"/>
    <property type="match status" value="1"/>
</dbReference>
<dbReference type="PANTHER" id="PTHR10627:SF72">
    <property type="entry name" value="STERILE ALPHA MOTIF_POINTED DOMAIN-CONTAINING PROTEIN-RELATED"/>
    <property type="match status" value="1"/>
</dbReference>
<organism evidence="4">
    <name type="scientific">Eucalyptus grandis</name>
    <name type="common">Flooded gum</name>
    <dbReference type="NCBI Taxonomy" id="71139"/>
    <lineage>
        <taxon>Eukaryota</taxon>
        <taxon>Viridiplantae</taxon>
        <taxon>Streptophyta</taxon>
        <taxon>Embryophyta</taxon>
        <taxon>Tracheophyta</taxon>
        <taxon>Spermatophyta</taxon>
        <taxon>Magnoliopsida</taxon>
        <taxon>eudicotyledons</taxon>
        <taxon>Gunneridae</taxon>
        <taxon>Pentapetalae</taxon>
        <taxon>rosids</taxon>
        <taxon>malvids</taxon>
        <taxon>Myrtales</taxon>
        <taxon>Myrtaceae</taxon>
        <taxon>Myrtoideae</taxon>
        <taxon>Eucalypteae</taxon>
        <taxon>Eucalyptus</taxon>
    </lineage>
</organism>
<dbReference type="InterPro" id="IPR001660">
    <property type="entry name" value="SAM"/>
</dbReference>